<protein>
    <submittedName>
        <fullName evidence="8">Putative permease</fullName>
    </submittedName>
</protein>
<dbReference type="PANTHER" id="PTHR42920:SF11">
    <property type="entry name" value="INNER MEMBRANE PROTEIN YTFF"/>
    <property type="match status" value="1"/>
</dbReference>
<feature type="domain" description="EamA" evidence="7">
    <location>
        <begin position="158"/>
        <end position="293"/>
    </location>
</feature>
<gene>
    <name evidence="8" type="ordered locus">Desti_1465</name>
</gene>
<name>I4C3N6_DESTA</name>
<evidence type="ECO:0000256" key="4">
    <source>
        <dbReference type="ARBA" id="ARBA00022989"/>
    </source>
</evidence>
<dbReference type="InterPro" id="IPR037185">
    <property type="entry name" value="EmrE-like"/>
</dbReference>
<evidence type="ECO:0000256" key="1">
    <source>
        <dbReference type="ARBA" id="ARBA00004651"/>
    </source>
</evidence>
<dbReference type="STRING" id="706587.Desti_1465"/>
<evidence type="ECO:0000313" key="8">
    <source>
        <dbReference type="EMBL" id="AFM24177.1"/>
    </source>
</evidence>
<feature type="transmembrane region" description="Helical" evidence="6">
    <location>
        <begin position="160"/>
        <end position="176"/>
    </location>
</feature>
<feature type="transmembrane region" description="Helical" evidence="6">
    <location>
        <begin position="98"/>
        <end position="119"/>
    </location>
</feature>
<dbReference type="eggNOG" id="COG0697">
    <property type="taxonomic scope" value="Bacteria"/>
</dbReference>
<evidence type="ECO:0000256" key="3">
    <source>
        <dbReference type="ARBA" id="ARBA00022692"/>
    </source>
</evidence>
<dbReference type="GO" id="GO:0005886">
    <property type="term" value="C:plasma membrane"/>
    <property type="evidence" value="ECO:0007669"/>
    <property type="project" value="UniProtKB-SubCell"/>
</dbReference>
<accession>I4C3N6</accession>
<evidence type="ECO:0000256" key="6">
    <source>
        <dbReference type="SAM" id="Phobius"/>
    </source>
</evidence>
<feature type="transmembrane region" description="Helical" evidence="6">
    <location>
        <begin position="37"/>
        <end position="58"/>
    </location>
</feature>
<feature type="transmembrane region" description="Helical" evidence="6">
    <location>
        <begin position="128"/>
        <end position="148"/>
    </location>
</feature>
<proteinExistence type="predicted"/>
<feature type="transmembrane region" description="Helical" evidence="6">
    <location>
        <begin position="9"/>
        <end position="31"/>
    </location>
</feature>
<keyword evidence="2" id="KW-1003">Cell membrane</keyword>
<dbReference type="Pfam" id="PF00892">
    <property type="entry name" value="EamA"/>
    <property type="match status" value="2"/>
</dbReference>
<evidence type="ECO:0000259" key="7">
    <source>
        <dbReference type="Pfam" id="PF00892"/>
    </source>
</evidence>
<dbReference type="KEGG" id="dti:Desti_1465"/>
<evidence type="ECO:0000256" key="5">
    <source>
        <dbReference type="ARBA" id="ARBA00023136"/>
    </source>
</evidence>
<reference evidence="9" key="1">
    <citation type="submission" date="2012-06" db="EMBL/GenBank/DDBJ databases">
        <title>Complete sequence of chromosome of Desulfomonile tiedjei DSM 6799.</title>
        <authorList>
            <person name="Lucas S."/>
            <person name="Copeland A."/>
            <person name="Lapidus A."/>
            <person name="Glavina del Rio T."/>
            <person name="Dalin E."/>
            <person name="Tice H."/>
            <person name="Bruce D."/>
            <person name="Goodwin L."/>
            <person name="Pitluck S."/>
            <person name="Peters L."/>
            <person name="Ovchinnikova G."/>
            <person name="Zeytun A."/>
            <person name="Lu M."/>
            <person name="Kyrpides N."/>
            <person name="Mavromatis K."/>
            <person name="Ivanova N."/>
            <person name="Brettin T."/>
            <person name="Detter J.C."/>
            <person name="Han C."/>
            <person name="Larimer F."/>
            <person name="Land M."/>
            <person name="Hauser L."/>
            <person name="Markowitz V."/>
            <person name="Cheng J.-F."/>
            <person name="Hugenholtz P."/>
            <person name="Woyke T."/>
            <person name="Wu D."/>
            <person name="Spring S."/>
            <person name="Schroeder M."/>
            <person name="Brambilla E."/>
            <person name="Klenk H.-P."/>
            <person name="Eisen J.A."/>
        </authorList>
    </citation>
    <scope>NUCLEOTIDE SEQUENCE [LARGE SCALE GENOMIC DNA]</scope>
    <source>
        <strain evidence="9">ATCC 49306 / DSM 6799 / DCB-1</strain>
    </source>
</reference>
<sequence length="295" mass="32078">MQNYRFVKGYLFVIAAMIIWSGNFIVARILADTVPPVTLTVLRSVIASIVLLPFVMNALRSEMIGMKKHLGYLVVTAFLGVTASNTFLYIAAATSNALNMSLIAIFAPVLTILFARLFLRDTLTMRRVVGLVAATSGVILLVTKGQFSSLSRLTFSEGDLWMLGQATSFAAYSILLRKKPAGLQPLTFLFSLFVLGLLLPFPWFIQETIQHGLIEFSPSTVVALLYLGLGPSLLAYLCWNQSVAIIGPTRAAFVYYCLPLFSGAEALLLLGEPVYAIHVVSGILILGGVIFATTE</sequence>
<feature type="transmembrane region" description="Helical" evidence="6">
    <location>
        <begin position="188"/>
        <end position="205"/>
    </location>
</feature>
<dbReference type="EMBL" id="CP003360">
    <property type="protein sequence ID" value="AFM24177.1"/>
    <property type="molecule type" value="Genomic_DNA"/>
</dbReference>
<dbReference type="PANTHER" id="PTHR42920">
    <property type="entry name" value="OS03G0707200 PROTEIN-RELATED"/>
    <property type="match status" value="1"/>
</dbReference>
<feature type="transmembrane region" description="Helical" evidence="6">
    <location>
        <begin position="217"/>
        <end position="239"/>
    </location>
</feature>
<organism evidence="8 9">
    <name type="scientific">Desulfomonile tiedjei (strain ATCC 49306 / DSM 6799 / DCB-1)</name>
    <dbReference type="NCBI Taxonomy" id="706587"/>
    <lineage>
        <taxon>Bacteria</taxon>
        <taxon>Pseudomonadati</taxon>
        <taxon>Thermodesulfobacteriota</taxon>
        <taxon>Desulfomonilia</taxon>
        <taxon>Desulfomonilales</taxon>
        <taxon>Desulfomonilaceae</taxon>
        <taxon>Desulfomonile</taxon>
    </lineage>
</organism>
<dbReference type="Proteomes" id="UP000006055">
    <property type="component" value="Chromosome"/>
</dbReference>
<dbReference type="AlphaFoldDB" id="I4C3N6"/>
<keyword evidence="4 6" id="KW-1133">Transmembrane helix</keyword>
<dbReference type="InterPro" id="IPR051258">
    <property type="entry name" value="Diverse_Substrate_Transporter"/>
</dbReference>
<keyword evidence="5 6" id="KW-0472">Membrane</keyword>
<feature type="transmembrane region" description="Helical" evidence="6">
    <location>
        <begin position="251"/>
        <end position="269"/>
    </location>
</feature>
<dbReference type="RefSeq" id="WP_014809325.1">
    <property type="nucleotide sequence ID" value="NC_018025.1"/>
</dbReference>
<keyword evidence="9" id="KW-1185">Reference proteome</keyword>
<keyword evidence="3 6" id="KW-0812">Transmembrane</keyword>
<feature type="transmembrane region" description="Helical" evidence="6">
    <location>
        <begin position="275"/>
        <end position="294"/>
    </location>
</feature>
<feature type="transmembrane region" description="Helical" evidence="6">
    <location>
        <begin position="70"/>
        <end position="92"/>
    </location>
</feature>
<feature type="domain" description="EamA" evidence="7">
    <location>
        <begin position="8"/>
        <end position="142"/>
    </location>
</feature>
<dbReference type="HOGENOM" id="CLU_033863_4_4_7"/>
<evidence type="ECO:0000256" key="2">
    <source>
        <dbReference type="ARBA" id="ARBA00022475"/>
    </source>
</evidence>
<dbReference type="InterPro" id="IPR000620">
    <property type="entry name" value="EamA_dom"/>
</dbReference>
<dbReference type="SUPFAM" id="SSF103481">
    <property type="entry name" value="Multidrug resistance efflux transporter EmrE"/>
    <property type="match status" value="2"/>
</dbReference>
<evidence type="ECO:0000313" key="9">
    <source>
        <dbReference type="Proteomes" id="UP000006055"/>
    </source>
</evidence>
<comment type="subcellular location">
    <subcellularLocation>
        <location evidence="1">Cell membrane</location>
        <topology evidence="1">Multi-pass membrane protein</topology>
    </subcellularLocation>
</comment>